<dbReference type="AlphaFoldDB" id="A0A318T5R8"/>
<proteinExistence type="predicted"/>
<dbReference type="EMBL" id="QJTF01000003">
    <property type="protein sequence ID" value="PYE89655.1"/>
    <property type="molecule type" value="Genomic_DNA"/>
</dbReference>
<sequence>MTTHDEVELVERVARAIVEATGGPWELISCAGQQAARHEAKAAISEISAVLEEPNEAMLEAVNSLPSAYGNVWRWKTMLAASPLGGNP</sequence>
<accession>A0A318T5R8</accession>
<dbReference type="Proteomes" id="UP000247454">
    <property type="component" value="Unassembled WGS sequence"/>
</dbReference>
<evidence type="ECO:0000313" key="1">
    <source>
        <dbReference type="EMBL" id="PYE89655.1"/>
    </source>
</evidence>
<dbReference type="RefSeq" id="WP_110749141.1">
    <property type="nucleotide sequence ID" value="NZ_QJTF01000003.1"/>
</dbReference>
<evidence type="ECO:0000313" key="2">
    <source>
        <dbReference type="Proteomes" id="UP000247454"/>
    </source>
</evidence>
<organism evidence="1 2">
    <name type="scientific">Phyllobacterium leguminum</name>
    <dbReference type="NCBI Taxonomy" id="314237"/>
    <lineage>
        <taxon>Bacteria</taxon>
        <taxon>Pseudomonadati</taxon>
        <taxon>Pseudomonadota</taxon>
        <taxon>Alphaproteobacteria</taxon>
        <taxon>Hyphomicrobiales</taxon>
        <taxon>Phyllobacteriaceae</taxon>
        <taxon>Phyllobacterium</taxon>
    </lineage>
</organism>
<keyword evidence="2" id="KW-1185">Reference proteome</keyword>
<gene>
    <name evidence="1" type="ORF">C7477_103163</name>
</gene>
<protein>
    <submittedName>
        <fullName evidence="1">Uncharacterized protein</fullName>
    </submittedName>
</protein>
<name>A0A318T5R8_9HYPH</name>
<reference evidence="1 2" key="1">
    <citation type="submission" date="2018-06" db="EMBL/GenBank/DDBJ databases">
        <title>Genomic Encyclopedia of Type Strains, Phase III (KMG-III): the genomes of soil and plant-associated and newly described type strains.</title>
        <authorList>
            <person name="Whitman W."/>
        </authorList>
    </citation>
    <scope>NUCLEOTIDE SEQUENCE [LARGE SCALE GENOMIC DNA]</scope>
    <source>
        <strain evidence="1 2">ORS 1419</strain>
    </source>
</reference>
<comment type="caution">
    <text evidence="1">The sequence shown here is derived from an EMBL/GenBank/DDBJ whole genome shotgun (WGS) entry which is preliminary data.</text>
</comment>